<dbReference type="InterPro" id="IPR007484">
    <property type="entry name" value="Peptidase_M28"/>
</dbReference>
<evidence type="ECO:0000256" key="2">
    <source>
        <dbReference type="ARBA" id="ARBA00023315"/>
    </source>
</evidence>
<reference evidence="6" key="4">
    <citation type="journal article" date="2015" name="G3 (Bethesda)">
        <title>Genome sequences of three phytopathogenic species of the Magnaporthaceae family of fungi.</title>
        <authorList>
            <person name="Okagaki L.H."/>
            <person name="Nunes C.C."/>
            <person name="Sailsbery J."/>
            <person name="Clay B."/>
            <person name="Brown D."/>
            <person name="John T."/>
            <person name="Oh Y."/>
            <person name="Young N."/>
            <person name="Fitzgerald M."/>
            <person name="Haas B.J."/>
            <person name="Zeng Q."/>
            <person name="Young S."/>
            <person name="Adiconis X."/>
            <person name="Fan L."/>
            <person name="Levin J.Z."/>
            <person name="Mitchell T.K."/>
            <person name="Okubara P.A."/>
            <person name="Farman M.L."/>
            <person name="Kohn L.M."/>
            <person name="Birren B."/>
            <person name="Ma L.-J."/>
            <person name="Dean R.A."/>
        </authorList>
    </citation>
    <scope>NUCLEOTIDE SEQUENCE</scope>
    <source>
        <strain evidence="6">ATCC 64411 / 73-15</strain>
    </source>
</reference>
<dbReference type="EMBL" id="GL876967">
    <property type="protein sequence ID" value="KLU83728.1"/>
    <property type="molecule type" value="Genomic_DNA"/>
</dbReference>
<feature type="domain" description="Peptidase M28" evidence="4">
    <location>
        <begin position="123"/>
        <end position="351"/>
    </location>
</feature>
<feature type="signal peptide" evidence="3">
    <location>
        <begin position="1"/>
        <end position="26"/>
    </location>
</feature>
<evidence type="ECO:0000313" key="7">
    <source>
        <dbReference type="Proteomes" id="UP000011715"/>
    </source>
</evidence>
<keyword evidence="3" id="KW-0862">Zinc</keyword>
<dbReference type="OMA" id="TPFPSFW"/>
<keyword evidence="3" id="KW-0378">Hydrolase</keyword>
<evidence type="ECO:0000313" key="6">
    <source>
        <dbReference type="EnsemblFungi" id="MAPG_02779T0"/>
    </source>
</evidence>
<dbReference type="EMBL" id="ADBL01000673">
    <property type="status" value="NOT_ANNOTATED_CDS"/>
    <property type="molecule type" value="Genomic_DNA"/>
</dbReference>
<keyword evidence="1" id="KW-0808">Transferase</keyword>
<evidence type="ECO:0000256" key="3">
    <source>
        <dbReference type="RuleBase" id="RU361240"/>
    </source>
</evidence>
<sequence>MASLSPRCGVLSIALVLQLLFLTVAAYKELSDSFLKAIPVEGADFDIHRGRLLSPILIPRVPGTPGQAKVQEHFVSFFKTDLPKWTIMWQNSTGTTPTSNGKQLPFQNLIFRREPPWTQPGQVGYLTLVAHYDSKITPDGFIGATDSAAPCAILMHVARSIDNYLTQMHDKTAALGKGGTGAWEMGVQIILLDGEEAFQAWTDTDSVYGARSLAAEWDSTFNPAMSQYKTPLDQISMFVLLDLLGTASPAVPSYFQTTHWAYEKMARIEERMRSLKLLESTPNGPFFPDKDKTHFFPAGVGDDHVPFMMRGVNILHVIPQPFPKVWHTMDDDGEHLDLATVRDWTRITTAFALEWLHLMEVWPEKGQAAVR</sequence>
<dbReference type="VEuPathDB" id="FungiDB:MAPG_02779"/>
<evidence type="ECO:0000259" key="4">
    <source>
        <dbReference type="Pfam" id="PF04389"/>
    </source>
</evidence>
<keyword evidence="3" id="KW-0732">Signal</keyword>
<gene>
    <name evidence="5" type="ORF">MAPG_02779</name>
</gene>
<evidence type="ECO:0000313" key="5">
    <source>
        <dbReference type="EMBL" id="KLU83728.1"/>
    </source>
</evidence>
<name>A0A0C4DSA2_MAGP6</name>
<keyword evidence="3" id="KW-0645">Protease</keyword>
<dbReference type="Pfam" id="PF04389">
    <property type="entry name" value="Peptidase_M28"/>
    <property type="match status" value="1"/>
</dbReference>
<dbReference type="Gene3D" id="3.40.630.10">
    <property type="entry name" value="Zn peptidases"/>
    <property type="match status" value="1"/>
</dbReference>
<organism evidence="6 7">
    <name type="scientific">Magnaporthiopsis poae (strain ATCC 64411 / 73-15)</name>
    <name type="common">Kentucky bluegrass fungus</name>
    <name type="synonym">Magnaporthe poae</name>
    <dbReference type="NCBI Taxonomy" id="644358"/>
    <lineage>
        <taxon>Eukaryota</taxon>
        <taxon>Fungi</taxon>
        <taxon>Dikarya</taxon>
        <taxon>Ascomycota</taxon>
        <taxon>Pezizomycotina</taxon>
        <taxon>Sordariomycetes</taxon>
        <taxon>Sordariomycetidae</taxon>
        <taxon>Magnaporthales</taxon>
        <taxon>Magnaporthaceae</taxon>
        <taxon>Magnaporthiopsis</taxon>
    </lineage>
</organism>
<dbReference type="FunFam" id="3.40.630.10:FF:000074">
    <property type="entry name" value="Peptide hydrolase"/>
    <property type="match status" value="1"/>
</dbReference>
<dbReference type="PANTHER" id="PTHR12283:SF2">
    <property type="entry name" value="PEPTIDE HYDROLASE"/>
    <property type="match status" value="1"/>
</dbReference>
<dbReference type="GO" id="GO:0008233">
    <property type="term" value="F:peptidase activity"/>
    <property type="evidence" value="ECO:0007669"/>
    <property type="project" value="UniProtKB-KW"/>
</dbReference>
<protein>
    <recommendedName>
        <fullName evidence="3">Peptide hydrolase</fullName>
        <ecNumber evidence="3">3.4.-.-</ecNumber>
    </recommendedName>
</protein>
<dbReference type="GO" id="GO:0016603">
    <property type="term" value="F:glutaminyl-peptide cyclotransferase activity"/>
    <property type="evidence" value="ECO:0007669"/>
    <property type="project" value="InterPro"/>
</dbReference>
<dbReference type="SUPFAM" id="SSF53187">
    <property type="entry name" value="Zn-dependent exopeptidases"/>
    <property type="match status" value="1"/>
</dbReference>
<accession>A0A0C4DSA2</accession>
<keyword evidence="7" id="KW-1185">Reference proteome</keyword>
<reference evidence="6" key="5">
    <citation type="submission" date="2015-06" db="UniProtKB">
        <authorList>
            <consortium name="EnsemblFungi"/>
        </authorList>
    </citation>
    <scope>IDENTIFICATION</scope>
    <source>
        <strain evidence="6">ATCC 64411</strain>
    </source>
</reference>
<dbReference type="CDD" id="cd03880">
    <property type="entry name" value="M28_QC_like"/>
    <property type="match status" value="1"/>
</dbReference>
<keyword evidence="3" id="KW-0479">Metal-binding</keyword>
<dbReference type="OrthoDB" id="3907302at2759"/>
<dbReference type="EnsemblFungi" id="MAPG_02779T0">
    <property type="protein sequence ID" value="MAPG_02779T0"/>
    <property type="gene ID" value="MAPG_02779"/>
</dbReference>
<keyword evidence="2" id="KW-0012">Acyltransferase</keyword>
<dbReference type="AlphaFoldDB" id="A0A0C4DSA2"/>
<feature type="chain" id="PRO_5007354133" description="Peptide hydrolase" evidence="3">
    <location>
        <begin position="27"/>
        <end position="371"/>
    </location>
</feature>
<dbReference type="InterPro" id="IPR040234">
    <property type="entry name" value="QC/QCL"/>
</dbReference>
<comment type="similarity">
    <text evidence="3">Belongs to the peptidase M28 family.</text>
</comment>
<reference evidence="7" key="1">
    <citation type="submission" date="2010-05" db="EMBL/GenBank/DDBJ databases">
        <title>The genome sequence of Magnaporthe poae strain ATCC 64411.</title>
        <authorList>
            <person name="Ma L.-J."/>
            <person name="Dead R."/>
            <person name="Young S."/>
            <person name="Zeng Q."/>
            <person name="Koehrsen M."/>
            <person name="Alvarado L."/>
            <person name="Berlin A."/>
            <person name="Chapman S.B."/>
            <person name="Chen Z."/>
            <person name="Freedman E."/>
            <person name="Gellesch M."/>
            <person name="Goldberg J."/>
            <person name="Griggs A."/>
            <person name="Gujja S."/>
            <person name="Heilman E.R."/>
            <person name="Heiman D."/>
            <person name="Hepburn T."/>
            <person name="Howarth C."/>
            <person name="Jen D."/>
            <person name="Larson L."/>
            <person name="Mehta T."/>
            <person name="Neiman D."/>
            <person name="Pearson M."/>
            <person name="Roberts A."/>
            <person name="Saif S."/>
            <person name="Shea T."/>
            <person name="Shenoy N."/>
            <person name="Sisk P."/>
            <person name="Stolte C."/>
            <person name="Sykes S."/>
            <person name="Walk T."/>
            <person name="White J."/>
            <person name="Yandava C."/>
            <person name="Haas B."/>
            <person name="Nusbaum C."/>
            <person name="Birren B."/>
        </authorList>
    </citation>
    <scope>NUCLEOTIDE SEQUENCE [LARGE SCALE GENOMIC DNA]</scope>
    <source>
        <strain evidence="7">ATCC 64411 / 73-15</strain>
    </source>
</reference>
<reference evidence="5" key="2">
    <citation type="submission" date="2010-05" db="EMBL/GenBank/DDBJ databases">
        <title>The Genome Sequence of Magnaporthe poae strain ATCC 64411.</title>
        <authorList>
            <consortium name="The Broad Institute Genome Sequencing Platform"/>
            <consortium name="Broad Institute Genome Sequencing Center for Infectious Disease"/>
            <person name="Ma L.-J."/>
            <person name="Dead R."/>
            <person name="Young S."/>
            <person name="Zeng Q."/>
            <person name="Koehrsen M."/>
            <person name="Alvarado L."/>
            <person name="Berlin A."/>
            <person name="Chapman S.B."/>
            <person name="Chen Z."/>
            <person name="Freedman E."/>
            <person name="Gellesch M."/>
            <person name="Goldberg J."/>
            <person name="Griggs A."/>
            <person name="Gujja S."/>
            <person name="Heilman E.R."/>
            <person name="Heiman D."/>
            <person name="Hepburn T."/>
            <person name="Howarth C."/>
            <person name="Jen D."/>
            <person name="Larson L."/>
            <person name="Mehta T."/>
            <person name="Neiman D."/>
            <person name="Pearson M."/>
            <person name="Roberts A."/>
            <person name="Saif S."/>
            <person name="Shea T."/>
            <person name="Shenoy N."/>
            <person name="Sisk P."/>
            <person name="Stolte C."/>
            <person name="Sykes S."/>
            <person name="Walk T."/>
            <person name="White J."/>
            <person name="Yandava C."/>
            <person name="Haas B."/>
            <person name="Nusbaum C."/>
            <person name="Birren B."/>
        </authorList>
    </citation>
    <scope>NUCLEOTIDE SEQUENCE</scope>
    <source>
        <strain evidence="5">ATCC 64411</strain>
    </source>
</reference>
<dbReference type="GO" id="GO:0006508">
    <property type="term" value="P:proteolysis"/>
    <property type="evidence" value="ECO:0007669"/>
    <property type="project" value="UniProtKB-KW"/>
</dbReference>
<evidence type="ECO:0000256" key="1">
    <source>
        <dbReference type="ARBA" id="ARBA00022679"/>
    </source>
</evidence>
<dbReference type="InterPro" id="IPR037457">
    <property type="entry name" value="M28_QC"/>
</dbReference>
<dbReference type="Proteomes" id="UP000011715">
    <property type="component" value="Unassembled WGS sequence"/>
</dbReference>
<dbReference type="PANTHER" id="PTHR12283">
    <property type="entry name" value="GLUTAMINYL-PEPTIDE CYCLOTRANSFERASE"/>
    <property type="match status" value="1"/>
</dbReference>
<reference evidence="5" key="3">
    <citation type="submission" date="2011-03" db="EMBL/GenBank/DDBJ databases">
        <title>Annotation of Magnaporthe poae ATCC 64411.</title>
        <authorList>
            <person name="Ma L.-J."/>
            <person name="Dead R."/>
            <person name="Young S.K."/>
            <person name="Zeng Q."/>
            <person name="Gargeya S."/>
            <person name="Fitzgerald M."/>
            <person name="Haas B."/>
            <person name="Abouelleil A."/>
            <person name="Alvarado L."/>
            <person name="Arachchi H.M."/>
            <person name="Berlin A."/>
            <person name="Brown A."/>
            <person name="Chapman S.B."/>
            <person name="Chen Z."/>
            <person name="Dunbar C."/>
            <person name="Freedman E."/>
            <person name="Gearin G."/>
            <person name="Gellesch M."/>
            <person name="Goldberg J."/>
            <person name="Griggs A."/>
            <person name="Gujja S."/>
            <person name="Heiman D."/>
            <person name="Howarth C."/>
            <person name="Larson L."/>
            <person name="Lui A."/>
            <person name="MacDonald P.J.P."/>
            <person name="Mehta T."/>
            <person name="Montmayeur A."/>
            <person name="Murphy C."/>
            <person name="Neiman D."/>
            <person name="Pearson M."/>
            <person name="Priest M."/>
            <person name="Roberts A."/>
            <person name="Saif S."/>
            <person name="Shea T."/>
            <person name="Shenoy N."/>
            <person name="Sisk P."/>
            <person name="Stolte C."/>
            <person name="Sykes S."/>
            <person name="Yandava C."/>
            <person name="Wortman J."/>
            <person name="Nusbaum C."/>
            <person name="Birren B."/>
        </authorList>
    </citation>
    <scope>NUCLEOTIDE SEQUENCE</scope>
    <source>
        <strain evidence="5">ATCC 64411</strain>
    </source>
</reference>
<dbReference type="STRING" id="644358.A0A0C4DSA2"/>
<proteinExistence type="inferred from homology"/>
<dbReference type="GO" id="GO:0008270">
    <property type="term" value="F:zinc ion binding"/>
    <property type="evidence" value="ECO:0007669"/>
    <property type="project" value="TreeGrafter"/>
</dbReference>
<dbReference type="EC" id="3.4.-.-" evidence="3"/>
<dbReference type="eggNOG" id="KOG3946">
    <property type="taxonomic scope" value="Eukaryota"/>
</dbReference>